<keyword evidence="4 10" id="KW-0378">Hydrolase</keyword>
<dbReference type="STRING" id="1193729.A1OE_1264"/>
<organism evidence="10 11">
    <name type="scientific">Candidatus Endolissoclinum faulkneri L2</name>
    <dbReference type="NCBI Taxonomy" id="1193729"/>
    <lineage>
        <taxon>Bacteria</taxon>
        <taxon>Pseudomonadati</taxon>
        <taxon>Pseudomonadota</taxon>
        <taxon>Alphaproteobacteria</taxon>
        <taxon>Rhodospirillales</taxon>
        <taxon>Rhodospirillaceae</taxon>
        <taxon>Candidatus Endolissoclinum</taxon>
    </lineage>
</organism>
<dbReference type="GO" id="GO:0042132">
    <property type="term" value="F:fructose 1,6-bisphosphate 1-phosphatase activity"/>
    <property type="evidence" value="ECO:0007669"/>
    <property type="project" value="UniProtKB-EC"/>
</dbReference>
<dbReference type="EMBL" id="CP003539">
    <property type="protein sequence ID" value="AFX99438.1"/>
    <property type="molecule type" value="Genomic_DNA"/>
</dbReference>
<evidence type="ECO:0000313" key="11">
    <source>
        <dbReference type="Proteomes" id="UP000010077"/>
    </source>
</evidence>
<accession>K7Z5U6</accession>
<evidence type="ECO:0000256" key="7">
    <source>
        <dbReference type="PIRNR" id="PIRNR004532"/>
    </source>
</evidence>
<keyword evidence="3 8" id="KW-0479">Metal-binding</keyword>
<comment type="similarity">
    <text evidence="2 7">Belongs to the FBPase class 2 family.</text>
</comment>
<dbReference type="NCBIfam" id="TIGR00330">
    <property type="entry name" value="glpX"/>
    <property type="match status" value="1"/>
</dbReference>
<dbReference type="PIRSF" id="PIRSF004532">
    <property type="entry name" value="GlpX"/>
    <property type="match status" value="1"/>
</dbReference>
<feature type="binding site" evidence="8">
    <location>
        <position position="96"/>
    </location>
    <ligand>
        <name>Mn(2+)</name>
        <dbReference type="ChEBI" id="CHEBI:29035"/>
        <label>2</label>
    </ligand>
</feature>
<dbReference type="SUPFAM" id="SSF56655">
    <property type="entry name" value="Carbohydrate phosphatase"/>
    <property type="match status" value="1"/>
</dbReference>
<evidence type="ECO:0000256" key="1">
    <source>
        <dbReference type="ARBA" id="ARBA00001273"/>
    </source>
</evidence>
<dbReference type="OrthoDB" id="9779353at2"/>
<dbReference type="Pfam" id="PF03320">
    <property type="entry name" value="FBPase_glpX"/>
    <property type="match status" value="1"/>
</dbReference>
<dbReference type="GO" id="GO:0006094">
    <property type="term" value="P:gluconeogenesis"/>
    <property type="evidence" value="ECO:0007669"/>
    <property type="project" value="InterPro"/>
</dbReference>
<evidence type="ECO:0000256" key="3">
    <source>
        <dbReference type="ARBA" id="ARBA00022723"/>
    </source>
</evidence>
<feature type="binding site" evidence="9">
    <location>
        <begin position="195"/>
        <end position="197"/>
    </location>
    <ligand>
        <name>substrate</name>
    </ligand>
</feature>
<feature type="binding site" evidence="9">
    <location>
        <position position="127"/>
    </location>
    <ligand>
        <name>substrate</name>
    </ligand>
</feature>
<dbReference type="PANTHER" id="PTHR30447">
    <property type="entry name" value="FRUCTOSE-1,6-BISPHOSPHATASE CLASS 2"/>
    <property type="match status" value="1"/>
</dbReference>
<feature type="binding site" evidence="8">
    <location>
        <position position="66"/>
    </location>
    <ligand>
        <name>Mn(2+)</name>
        <dbReference type="ChEBI" id="CHEBI:29035"/>
        <label>1</label>
    </ligand>
</feature>
<dbReference type="GO" id="GO:0030145">
    <property type="term" value="F:manganese ion binding"/>
    <property type="evidence" value="ECO:0007669"/>
    <property type="project" value="UniProtKB-ARBA"/>
</dbReference>
<comment type="catalytic activity">
    <reaction evidence="1">
        <text>beta-D-fructose 1,6-bisphosphate + H2O = beta-D-fructose 6-phosphate + phosphate</text>
        <dbReference type="Rhea" id="RHEA:11064"/>
        <dbReference type="ChEBI" id="CHEBI:15377"/>
        <dbReference type="ChEBI" id="CHEBI:32966"/>
        <dbReference type="ChEBI" id="CHEBI:43474"/>
        <dbReference type="ChEBI" id="CHEBI:57634"/>
        <dbReference type="EC" id="3.1.3.11"/>
    </reaction>
</comment>
<keyword evidence="6 7" id="KW-0119">Carbohydrate metabolism</keyword>
<dbReference type="Gene3D" id="3.30.540.10">
    <property type="entry name" value="Fructose-1,6-Bisphosphatase, subunit A, domain 1"/>
    <property type="match status" value="1"/>
</dbReference>
<dbReference type="RefSeq" id="WP_015088936.1">
    <property type="nucleotide sequence ID" value="NC_019566.1"/>
</dbReference>
<dbReference type="InterPro" id="IPR004464">
    <property type="entry name" value="FBPase_class-2/SBPase"/>
</dbReference>
<dbReference type="GO" id="GO:0030388">
    <property type="term" value="P:fructose 1,6-bisphosphate metabolic process"/>
    <property type="evidence" value="ECO:0007669"/>
    <property type="project" value="TreeGrafter"/>
</dbReference>
<evidence type="ECO:0000256" key="9">
    <source>
        <dbReference type="PIRSR" id="PIRSR004532-2"/>
    </source>
</evidence>
<dbReference type="FunFam" id="3.40.190.90:FF:000001">
    <property type="entry name" value="Fructose-1,6-bisphosphatase"/>
    <property type="match status" value="1"/>
</dbReference>
<protein>
    <recommendedName>
        <fullName evidence="7">Fructose-1,6-bisphosphatase</fullName>
    </recommendedName>
</protein>
<evidence type="ECO:0000313" key="10">
    <source>
        <dbReference type="EMBL" id="AFX99438.1"/>
    </source>
</evidence>
<gene>
    <name evidence="10" type="primary">glpX</name>
    <name evidence="10" type="ORF">A1OE_1264</name>
</gene>
<evidence type="ECO:0000256" key="6">
    <source>
        <dbReference type="ARBA" id="ARBA00023277"/>
    </source>
</evidence>
<keyword evidence="5 8" id="KW-0464">Manganese</keyword>
<reference evidence="10 11" key="1">
    <citation type="journal article" date="2012" name="Proc. Natl. Acad. Sci. U.S.A.">
        <title>Genome streamlining and chemical defense in a coral reef symbiosis.</title>
        <authorList>
            <person name="Kwan J.C."/>
            <person name="Donia M.S."/>
            <person name="Han A.W."/>
            <person name="Hirose E."/>
            <person name="Haygood M.G."/>
            <person name="Schmidt E.W."/>
        </authorList>
    </citation>
    <scope>NUCLEOTIDE SEQUENCE [LARGE SCALE GENOMIC DNA]</scope>
    <source>
        <strain evidence="10 11">L2</strain>
    </source>
</reference>
<feature type="binding site" evidence="8">
    <location>
        <position position="93"/>
    </location>
    <ligand>
        <name>Mn(2+)</name>
        <dbReference type="ChEBI" id="CHEBI:29035"/>
        <label>2</label>
    </ligand>
</feature>
<evidence type="ECO:0000256" key="5">
    <source>
        <dbReference type="ARBA" id="ARBA00023211"/>
    </source>
</evidence>
<dbReference type="Gene3D" id="3.40.190.90">
    <property type="match status" value="1"/>
</dbReference>
<keyword evidence="11" id="KW-1185">Reference proteome</keyword>
<dbReference type="PATRIC" id="fig|1193729.4.peg.666"/>
<proteinExistence type="inferred from homology"/>
<feature type="binding site" evidence="8">
    <location>
        <position position="42"/>
    </location>
    <ligand>
        <name>Mn(2+)</name>
        <dbReference type="ChEBI" id="CHEBI:29035"/>
        <label>1</label>
    </ligand>
</feature>
<dbReference type="KEGG" id="thal:A1OE_1264"/>
<sequence>MLNKGKSFTVNSNLVWGAIRVTEEAAFAASSVIGKGDEKMADRKAVDAMRAALNDLDIEGKVVIGEGARDKAPRFYTSEKVGKGGARIDIALDPLEGTTNTAKYAQNALAVIALSSEGGFLNAPDVYMDKIAVGFSVPKGIIDLDNTVEENLKNLANKKNVAISDIVVCILDRPRHAQLIARVRETGARIALISDGDISAAIATASPNSVIDIYMGLGGAPEGVLAAAAMRCIGGQIQGRLIFRDDVEKSRAHHCGITDVNKKYDMMELSSGEVIFAATGVTDGSMLRGVRRYIGGATTNSIIMRSKTGTVRMVETTHDFTRKSLII</sequence>
<dbReference type="GO" id="GO:0005829">
    <property type="term" value="C:cytosol"/>
    <property type="evidence" value="ECO:0007669"/>
    <property type="project" value="TreeGrafter"/>
</dbReference>
<feature type="binding site" evidence="9">
    <location>
        <begin position="173"/>
        <end position="175"/>
    </location>
    <ligand>
        <name>substrate</name>
    </ligand>
</feature>
<evidence type="ECO:0000256" key="8">
    <source>
        <dbReference type="PIRSR" id="PIRSR004532-1"/>
    </source>
</evidence>
<dbReference type="GO" id="GO:0006071">
    <property type="term" value="P:glycerol metabolic process"/>
    <property type="evidence" value="ECO:0007669"/>
    <property type="project" value="InterPro"/>
</dbReference>
<dbReference type="CDD" id="cd01516">
    <property type="entry name" value="FBPase_glpX"/>
    <property type="match status" value="1"/>
</dbReference>
<dbReference type="Proteomes" id="UP000010077">
    <property type="component" value="Chromosome"/>
</dbReference>
<comment type="cofactor">
    <cofactor evidence="8">
        <name>Mn(2+)</name>
        <dbReference type="ChEBI" id="CHEBI:29035"/>
    </cofactor>
</comment>
<dbReference type="PANTHER" id="PTHR30447:SF0">
    <property type="entry name" value="FRUCTOSE-1,6-BISPHOSPHATASE 1 CLASS 2-RELATED"/>
    <property type="match status" value="1"/>
</dbReference>
<evidence type="ECO:0000256" key="4">
    <source>
        <dbReference type="ARBA" id="ARBA00022801"/>
    </source>
</evidence>
<name>K7Z5U6_9PROT</name>
<dbReference type="eggNOG" id="COG1494">
    <property type="taxonomic scope" value="Bacteria"/>
</dbReference>
<dbReference type="AlphaFoldDB" id="K7Z5U6"/>
<dbReference type="HOGENOM" id="CLU_054938_0_0_5"/>
<feature type="binding site" evidence="8">
    <location>
        <position position="222"/>
    </location>
    <ligand>
        <name>Mn(2+)</name>
        <dbReference type="ChEBI" id="CHEBI:29035"/>
        <label>2</label>
    </ligand>
</feature>
<evidence type="ECO:0000256" key="2">
    <source>
        <dbReference type="ARBA" id="ARBA00008989"/>
    </source>
</evidence>
<feature type="binding site" evidence="9">
    <location>
        <position position="219"/>
    </location>
    <ligand>
        <name>substrate</name>
    </ligand>
</feature>
<feature type="binding site" evidence="9">
    <location>
        <begin position="96"/>
        <end position="98"/>
    </location>
    <ligand>
        <name>substrate</name>
    </ligand>
</feature>